<keyword evidence="8" id="KW-0418">Kinase</keyword>
<dbReference type="PANTHER" id="PTHR45436:SF14">
    <property type="entry name" value="SENSOR PROTEIN QSEC"/>
    <property type="match status" value="1"/>
</dbReference>
<dbReference type="RefSeq" id="WP_408624240.1">
    <property type="nucleotide sequence ID" value="NZ_JBEQCT010000006.1"/>
</dbReference>
<keyword evidence="4" id="KW-0597">Phosphoprotein</keyword>
<dbReference type="Proteomes" id="UP001629953">
    <property type="component" value="Unassembled WGS sequence"/>
</dbReference>
<dbReference type="Gene3D" id="1.10.287.130">
    <property type="match status" value="1"/>
</dbReference>
<dbReference type="EC" id="2.7.13.3" evidence="3"/>
<comment type="subcellular location">
    <subcellularLocation>
        <location evidence="2">Membrane</location>
        <topology evidence="2">Multi-pass membrane protein</topology>
    </subcellularLocation>
</comment>
<accession>A0ABW9G8H0</accession>
<proteinExistence type="predicted"/>
<dbReference type="InterPro" id="IPR003594">
    <property type="entry name" value="HATPase_dom"/>
</dbReference>
<evidence type="ECO:0000256" key="2">
    <source>
        <dbReference type="ARBA" id="ARBA00004141"/>
    </source>
</evidence>
<dbReference type="InterPro" id="IPR005467">
    <property type="entry name" value="His_kinase_dom"/>
</dbReference>
<comment type="catalytic activity">
    <reaction evidence="1">
        <text>ATP + protein L-histidine = ADP + protein N-phospho-L-histidine.</text>
        <dbReference type="EC" id="2.7.13.3"/>
    </reaction>
</comment>
<keyword evidence="6 13" id="KW-0812">Transmembrane</keyword>
<dbReference type="SMART" id="SM00387">
    <property type="entry name" value="HATPase_c"/>
    <property type="match status" value="1"/>
</dbReference>
<evidence type="ECO:0000256" key="11">
    <source>
        <dbReference type="ARBA" id="ARBA00023012"/>
    </source>
</evidence>
<protein>
    <recommendedName>
        <fullName evidence="3">histidine kinase</fullName>
        <ecNumber evidence="3">2.7.13.3</ecNumber>
    </recommendedName>
</protein>
<feature type="transmembrane region" description="Helical" evidence="13">
    <location>
        <begin position="159"/>
        <end position="178"/>
    </location>
</feature>
<name>A0ABW9G8H0_9GAMM</name>
<dbReference type="SUPFAM" id="SSF47384">
    <property type="entry name" value="Homodimeric domain of signal transducing histidine kinase"/>
    <property type="match status" value="1"/>
</dbReference>
<dbReference type="Pfam" id="PF00512">
    <property type="entry name" value="HisKA"/>
    <property type="match status" value="1"/>
</dbReference>
<evidence type="ECO:0000256" key="9">
    <source>
        <dbReference type="ARBA" id="ARBA00022840"/>
    </source>
</evidence>
<keyword evidence="12 13" id="KW-0472">Membrane</keyword>
<evidence type="ECO:0000256" key="3">
    <source>
        <dbReference type="ARBA" id="ARBA00012438"/>
    </source>
</evidence>
<dbReference type="Gene3D" id="3.30.565.10">
    <property type="entry name" value="Histidine kinase-like ATPase, C-terminal domain"/>
    <property type="match status" value="1"/>
</dbReference>
<gene>
    <name evidence="15" type="ORF">ABUE30_13095</name>
</gene>
<dbReference type="PROSITE" id="PS50109">
    <property type="entry name" value="HIS_KIN"/>
    <property type="match status" value="1"/>
</dbReference>
<dbReference type="InterPro" id="IPR036097">
    <property type="entry name" value="HisK_dim/P_sf"/>
</dbReference>
<dbReference type="SUPFAM" id="SSF55874">
    <property type="entry name" value="ATPase domain of HSP90 chaperone/DNA topoisomerase II/histidine kinase"/>
    <property type="match status" value="1"/>
</dbReference>
<dbReference type="CDD" id="cd00082">
    <property type="entry name" value="HisKA"/>
    <property type="match status" value="1"/>
</dbReference>
<evidence type="ECO:0000256" key="7">
    <source>
        <dbReference type="ARBA" id="ARBA00022741"/>
    </source>
</evidence>
<evidence type="ECO:0000259" key="14">
    <source>
        <dbReference type="PROSITE" id="PS50109"/>
    </source>
</evidence>
<dbReference type="CDD" id="cd00075">
    <property type="entry name" value="HATPase"/>
    <property type="match status" value="1"/>
</dbReference>
<dbReference type="GO" id="GO:0005524">
    <property type="term" value="F:ATP binding"/>
    <property type="evidence" value="ECO:0007669"/>
    <property type="project" value="UniProtKB-KW"/>
</dbReference>
<dbReference type="SMART" id="SM00388">
    <property type="entry name" value="HisKA"/>
    <property type="match status" value="1"/>
</dbReference>
<dbReference type="PANTHER" id="PTHR45436">
    <property type="entry name" value="SENSOR HISTIDINE KINASE YKOH"/>
    <property type="match status" value="1"/>
</dbReference>
<evidence type="ECO:0000256" key="1">
    <source>
        <dbReference type="ARBA" id="ARBA00000085"/>
    </source>
</evidence>
<keyword evidence="9 15" id="KW-0067">ATP-binding</keyword>
<evidence type="ECO:0000313" key="15">
    <source>
        <dbReference type="EMBL" id="MFM2485981.1"/>
    </source>
</evidence>
<evidence type="ECO:0000256" key="10">
    <source>
        <dbReference type="ARBA" id="ARBA00022989"/>
    </source>
</evidence>
<dbReference type="EMBL" id="JBEQCT010000006">
    <property type="protein sequence ID" value="MFM2485981.1"/>
    <property type="molecule type" value="Genomic_DNA"/>
</dbReference>
<comment type="caution">
    <text evidence="15">The sequence shown here is derived from an EMBL/GenBank/DDBJ whole genome shotgun (WGS) entry which is preliminary data.</text>
</comment>
<sequence length="459" mass="51413">MKWRRLVRWFKQSLRRRLLLWLLPATFLAGLLASLGTYWGAADQLNDLLSDQMRYIAEHVEVGNDGSVSFQYPKKQHEKSISSDLADEVLLQVWLNGKLEYTTDSGLLLPKPQQSGFLNVQLSGQTWHTFTMKRGKRWIVVGQARDARWEALAGVAVHLFWPVLSLLPVLALFLWFGIGHGLKPLRLISVELAQRNANSMEPIDTHLLPGEIHPFAHALNDLLLRLEYSFKVQKDFIADAAHELRTPIMGLAIQTELLQRSDDPKARQQTIEQLQIGIDRLSHITAQLLALARLDPNAAMVLQSIELPDLCQSVMSEHNQLAEARQIKLSCAGRQPIAIIGDYDSLRILLNNLLDNAIRYSHVGGSVELSTRITPQGVLLTVCDDGPGIPEEERIRVMERFYRGSSARDTGSGLGLSIVKRIAERHFAQVSLHSGHHGQGLKVHVQFPVSALIPSPKSD</sequence>
<dbReference type="InterPro" id="IPR036890">
    <property type="entry name" value="HATPase_C_sf"/>
</dbReference>
<feature type="domain" description="Histidine kinase" evidence="14">
    <location>
        <begin position="239"/>
        <end position="451"/>
    </location>
</feature>
<dbReference type="InterPro" id="IPR050428">
    <property type="entry name" value="TCS_sensor_his_kinase"/>
</dbReference>
<keyword evidence="11" id="KW-0902">Two-component regulatory system</keyword>
<organism evidence="15 16">
    <name type="scientific">Celerinatantimonas yamalensis</name>
    <dbReference type="NCBI Taxonomy" id="559956"/>
    <lineage>
        <taxon>Bacteria</taxon>
        <taxon>Pseudomonadati</taxon>
        <taxon>Pseudomonadota</taxon>
        <taxon>Gammaproteobacteria</taxon>
        <taxon>Celerinatantimonadaceae</taxon>
        <taxon>Celerinatantimonas</taxon>
    </lineage>
</organism>
<keyword evidence="10 13" id="KW-1133">Transmembrane helix</keyword>
<dbReference type="InterPro" id="IPR003661">
    <property type="entry name" value="HisK_dim/P_dom"/>
</dbReference>
<dbReference type="InterPro" id="IPR004358">
    <property type="entry name" value="Sig_transdc_His_kin-like_C"/>
</dbReference>
<evidence type="ECO:0000256" key="5">
    <source>
        <dbReference type="ARBA" id="ARBA00022679"/>
    </source>
</evidence>
<dbReference type="Pfam" id="PF02518">
    <property type="entry name" value="HATPase_c"/>
    <property type="match status" value="1"/>
</dbReference>
<evidence type="ECO:0000256" key="12">
    <source>
        <dbReference type="ARBA" id="ARBA00023136"/>
    </source>
</evidence>
<keyword evidence="16" id="KW-1185">Reference proteome</keyword>
<evidence type="ECO:0000256" key="6">
    <source>
        <dbReference type="ARBA" id="ARBA00022692"/>
    </source>
</evidence>
<evidence type="ECO:0000256" key="8">
    <source>
        <dbReference type="ARBA" id="ARBA00022777"/>
    </source>
</evidence>
<keyword evidence="5" id="KW-0808">Transferase</keyword>
<evidence type="ECO:0000313" key="16">
    <source>
        <dbReference type="Proteomes" id="UP001629953"/>
    </source>
</evidence>
<reference evidence="15 16" key="1">
    <citation type="journal article" date="2013" name="Int. J. Syst. Evol. Microbiol.">
        <title>Celerinatantimonas yamalensis sp. nov., a cold-adapted diazotrophic bacterium from a cold permafrost brine.</title>
        <authorList>
            <person name="Shcherbakova V."/>
            <person name="Chuvilskaya N."/>
            <person name="Rivkina E."/>
            <person name="Demidov N."/>
            <person name="Uchaeva V."/>
            <person name="Suetin S."/>
            <person name="Suzina N."/>
            <person name="Gilichinsky D."/>
        </authorList>
    </citation>
    <scope>NUCLEOTIDE SEQUENCE [LARGE SCALE GENOMIC DNA]</scope>
    <source>
        <strain evidence="15 16">C7</strain>
    </source>
</reference>
<keyword evidence="7" id="KW-0547">Nucleotide-binding</keyword>
<dbReference type="PRINTS" id="PR00344">
    <property type="entry name" value="BCTRLSENSOR"/>
</dbReference>
<evidence type="ECO:0000256" key="4">
    <source>
        <dbReference type="ARBA" id="ARBA00022553"/>
    </source>
</evidence>
<evidence type="ECO:0000256" key="13">
    <source>
        <dbReference type="SAM" id="Phobius"/>
    </source>
</evidence>